<organism evidence="16 17">
    <name type="scientific">Vanilla planifolia</name>
    <name type="common">Vanilla</name>
    <dbReference type="NCBI Taxonomy" id="51239"/>
    <lineage>
        <taxon>Eukaryota</taxon>
        <taxon>Viridiplantae</taxon>
        <taxon>Streptophyta</taxon>
        <taxon>Embryophyta</taxon>
        <taxon>Tracheophyta</taxon>
        <taxon>Spermatophyta</taxon>
        <taxon>Magnoliopsida</taxon>
        <taxon>Liliopsida</taxon>
        <taxon>Asparagales</taxon>
        <taxon>Orchidaceae</taxon>
        <taxon>Vanilloideae</taxon>
        <taxon>Vanilleae</taxon>
        <taxon>Vanilla</taxon>
    </lineage>
</organism>
<keyword evidence="8" id="KW-0479">Metal-binding</keyword>
<evidence type="ECO:0000256" key="3">
    <source>
        <dbReference type="ARBA" id="ARBA00012418"/>
    </source>
</evidence>
<sequence length="117" mass="13242">MSVAQIEHAETMDRGKVKHGGLNDARLRTIDRKAKCETCMGSMAECPGHFDHLELAKPMYHIGFLKTVATVMRCVCFNCSKVFADQLWHELQLGMYTWIVLTVLCSLMEMDGKGLFN</sequence>
<evidence type="ECO:0000256" key="4">
    <source>
        <dbReference type="ARBA" id="ARBA00016625"/>
    </source>
</evidence>
<comment type="catalytic activity">
    <reaction evidence="13">
        <text>RNA(n) + a ribonucleoside 5'-triphosphate = RNA(n+1) + diphosphate</text>
        <dbReference type="Rhea" id="RHEA:21248"/>
        <dbReference type="Rhea" id="RHEA-COMP:14527"/>
        <dbReference type="Rhea" id="RHEA-COMP:17342"/>
        <dbReference type="ChEBI" id="CHEBI:33019"/>
        <dbReference type="ChEBI" id="CHEBI:61557"/>
        <dbReference type="ChEBI" id="CHEBI:140395"/>
        <dbReference type="EC" id="2.7.7.6"/>
    </reaction>
</comment>
<evidence type="ECO:0000256" key="11">
    <source>
        <dbReference type="ARBA" id="ARBA00023125"/>
    </source>
</evidence>
<dbReference type="SUPFAM" id="SSF64484">
    <property type="entry name" value="beta and beta-prime subunits of DNA dependent RNA-polymerase"/>
    <property type="match status" value="1"/>
</dbReference>
<evidence type="ECO:0000259" key="15">
    <source>
        <dbReference type="Pfam" id="PF04997"/>
    </source>
</evidence>
<evidence type="ECO:0000256" key="6">
    <source>
        <dbReference type="ARBA" id="ARBA00022679"/>
    </source>
</evidence>
<dbReference type="Gene3D" id="4.10.860.120">
    <property type="entry name" value="RNA polymerase II, clamp domain"/>
    <property type="match status" value="1"/>
</dbReference>
<comment type="caution">
    <text evidence="16">The sequence shown here is derived from an EMBL/GenBank/DDBJ whole genome shotgun (WGS) entry which is preliminary data.</text>
</comment>
<dbReference type="PANTHER" id="PTHR19376:SF37">
    <property type="entry name" value="DNA-DIRECTED RNA POLYMERASE II SUBUNIT RPB1"/>
    <property type="match status" value="1"/>
</dbReference>
<name>A0A835PS75_VANPL</name>
<dbReference type="FunFam" id="4.10.860.120:FF:000003">
    <property type="entry name" value="DNA-directed RNA polymerase subunit"/>
    <property type="match status" value="1"/>
</dbReference>
<evidence type="ECO:0000256" key="10">
    <source>
        <dbReference type="ARBA" id="ARBA00022842"/>
    </source>
</evidence>
<evidence type="ECO:0000256" key="13">
    <source>
        <dbReference type="ARBA" id="ARBA00048552"/>
    </source>
</evidence>
<dbReference type="InterPro" id="IPR044893">
    <property type="entry name" value="RNA_pol_Rpb1_clamp_domain"/>
</dbReference>
<protein>
    <recommendedName>
        <fullName evidence="4">DNA-directed RNA polymerase II subunit RPB1</fullName>
        <ecNumber evidence="3">2.7.7.6</ecNumber>
    </recommendedName>
    <alternativeName>
        <fullName evidence="14">DNA-directed RNA polymerase II subunit rpb1</fullName>
    </alternativeName>
</protein>
<evidence type="ECO:0000256" key="7">
    <source>
        <dbReference type="ARBA" id="ARBA00022695"/>
    </source>
</evidence>
<keyword evidence="11" id="KW-0238">DNA-binding</keyword>
<dbReference type="Proteomes" id="UP000639772">
    <property type="component" value="Chromosome 12"/>
</dbReference>
<keyword evidence="7" id="KW-0548">Nucleotidyltransferase</keyword>
<dbReference type="GO" id="GO:0006351">
    <property type="term" value="P:DNA-templated transcription"/>
    <property type="evidence" value="ECO:0007669"/>
    <property type="project" value="InterPro"/>
</dbReference>
<comment type="subcellular location">
    <subcellularLocation>
        <location evidence="1">Nucleus</location>
    </subcellularLocation>
</comment>
<comment type="similarity">
    <text evidence="2">Belongs to the RNA polymerase beta' chain family.</text>
</comment>
<dbReference type="GO" id="GO:0003899">
    <property type="term" value="F:DNA-directed RNA polymerase activity"/>
    <property type="evidence" value="ECO:0007669"/>
    <property type="project" value="UniProtKB-EC"/>
</dbReference>
<evidence type="ECO:0000256" key="8">
    <source>
        <dbReference type="ARBA" id="ARBA00022723"/>
    </source>
</evidence>
<feature type="domain" description="RNA polymerase Rpb1" evidence="15">
    <location>
        <begin position="1"/>
        <end position="86"/>
    </location>
</feature>
<evidence type="ECO:0000256" key="14">
    <source>
        <dbReference type="ARBA" id="ARBA00073930"/>
    </source>
</evidence>
<dbReference type="InterPro" id="IPR045867">
    <property type="entry name" value="DNA-dir_RpoC_beta_prime"/>
</dbReference>
<evidence type="ECO:0000256" key="5">
    <source>
        <dbReference type="ARBA" id="ARBA00022478"/>
    </source>
</evidence>
<proteinExistence type="inferred from homology"/>
<evidence type="ECO:0000256" key="12">
    <source>
        <dbReference type="ARBA" id="ARBA00023163"/>
    </source>
</evidence>
<evidence type="ECO:0000313" key="17">
    <source>
        <dbReference type="Proteomes" id="UP000639772"/>
    </source>
</evidence>
<dbReference type="OrthoDB" id="602474at2759"/>
<dbReference type="Pfam" id="PF04997">
    <property type="entry name" value="RNA_pol_Rpb1_1"/>
    <property type="match status" value="1"/>
</dbReference>
<dbReference type="EMBL" id="JADCNM010000012">
    <property type="protein sequence ID" value="KAG0459321.1"/>
    <property type="molecule type" value="Genomic_DNA"/>
</dbReference>
<evidence type="ECO:0000256" key="1">
    <source>
        <dbReference type="ARBA" id="ARBA00004123"/>
    </source>
</evidence>
<dbReference type="EC" id="2.7.7.6" evidence="3"/>
<evidence type="ECO:0000313" key="16">
    <source>
        <dbReference type="EMBL" id="KAG0459321.1"/>
    </source>
</evidence>
<dbReference type="PANTHER" id="PTHR19376">
    <property type="entry name" value="DNA-DIRECTED RNA POLYMERASE"/>
    <property type="match status" value="1"/>
</dbReference>
<keyword evidence="12" id="KW-0804">Transcription</keyword>
<keyword evidence="9" id="KW-0862">Zinc</keyword>
<accession>A0A835PS75</accession>
<gene>
    <name evidence="16" type="ORF">HPP92_022449</name>
</gene>
<dbReference type="InterPro" id="IPR007080">
    <property type="entry name" value="RNA_pol_Rpb1_1"/>
</dbReference>
<reference evidence="16 17" key="1">
    <citation type="journal article" date="2020" name="Nat. Food">
        <title>A phased Vanilla planifolia genome enables genetic improvement of flavour and production.</title>
        <authorList>
            <person name="Hasing T."/>
            <person name="Tang H."/>
            <person name="Brym M."/>
            <person name="Khazi F."/>
            <person name="Huang T."/>
            <person name="Chambers A.H."/>
        </authorList>
    </citation>
    <scope>NUCLEOTIDE SEQUENCE [LARGE SCALE GENOMIC DNA]</scope>
    <source>
        <tissue evidence="16">Leaf</tissue>
    </source>
</reference>
<dbReference type="GO" id="GO:0046872">
    <property type="term" value="F:metal ion binding"/>
    <property type="evidence" value="ECO:0007669"/>
    <property type="project" value="UniProtKB-KW"/>
</dbReference>
<dbReference type="GO" id="GO:0003677">
    <property type="term" value="F:DNA binding"/>
    <property type="evidence" value="ECO:0007669"/>
    <property type="project" value="UniProtKB-KW"/>
</dbReference>
<dbReference type="AlphaFoldDB" id="A0A835PS75"/>
<evidence type="ECO:0000256" key="9">
    <source>
        <dbReference type="ARBA" id="ARBA00022833"/>
    </source>
</evidence>
<evidence type="ECO:0000256" key="2">
    <source>
        <dbReference type="ARBA" id="ARBA00006460"/>
    </source>
</evidence>
<dbReference type="GO" id="GO:0005665">
    <property type="term" value="C:RNA polymerase II, core complex"/>
    <property type="evidence" value="ECO:0007669"/>
    <property type="project" value="TreeGrafter"/>
</dbReference>
<keyword evidence="6" id="KW-0808">Transferase</keyword>
<keyword evidence="10" id="KW-0460">Magnesium</keyword>
<keyword evidence="5" id="KW-0240">DNA-directed RNA polymerase</keyword>